<proteinExistence type="predicted"/>
<sequence length="69" mass="7358">NVVLEAMACQRPVIATKVGGVPEAVVDGKTGILLEPRNPIALAQAMTRLAHDKDLRSKMGNNGRQNHQG</sequence>
<name>X1V2D3_9ZZZZ</name>
<evidence type="ECO:0000259" key="1">
    <source>
        <dbReference type="Pfam" id="PF00534"/>
    </source>
</evidence>
<feature type="non-terminal residue" evidence="2">
    <location>
        <position position="1"/>
    </location>
</feature>
<dbReference type="EMBL" id="BARW01035954">
    <property type="protein sequence ID" value="GAJ23918.1"/>
    <property type="molecule type" value="Genomic_DNA"/>
</dbReference>
<dbReference type="Pfam" id="PF00534">
    <property type="entry name" value="Glycos_transf_1"/>
    <property type="match status" value="1"/>
</dbReference>
<dbReference type="PANTHER" id="PTHR12526:SF584">
    <property type="entry name" value="GLYCOSYLTRANSFERASE"/>
    <property type="match status" value="1"/>
</dbReference>
<reference evidence="2" key="1">
    <citation type="journal article" date="2014" name="Front. Microbiol.">
        <title>High frequency of phylogenetically diverse reductive dehalogenase-homologous genes in deep subseafloor sedimentary metagenomes.</title>
        <authorList>
            <person name="Kawai M."/>
            <person name="Futagami T."/>
            <person name="Toyoda A."/>
            <person name="Takaki Y."/>
            <person name="Nishi S."/>
            <person name="Hori S."/>
            <person name="Arai W."/>
            <person name="Tsubouchi T."/>
            <person name="Morono Y."/>
            <person name="Uchiyama I."/>
            <person name="Ito T."/>
            <person name="Fujiyama A."/>
            <person name="Inagaki F."/>
            <person name="Takami H."/>
        </authorList>
    </citation>
    <scope>NUCLEOTIDE SEQUENCE</scope>
    <source>
        <strain evidence="2">Expedition CK06-06</strain>
    </source>
</reference>
<evidence type="ECO:0000313" key="2">
    <source>
        <dbReference type="EMBL" id="GAJ23918.1"/>
    </source>
</evidence>
<feature type="domain" description="Glycosyl transferase family 1" evidence="1">
    <location>
        <begin position="2"/>
        <end position="65"/>
    </location>
</feature>
<protein>
    <recommendedName>
        <fullName evidence="1">Glycosyl transferase family 1 domain-containing protein</fullName>
    </recommendedName>
</protein>
<dbReference type="PANTHER" id="PTHR12526">
    <property type="entry name" value="GLYCOSYLTRANSFERASE"/>
    <property type="match status" value="1"/>
</dbReference>
<dbReference type="Gene3D" id="3.40.50.2000">
    <property type="entry name" value="Glycogen Phosphorylase B"/>
    <property type="match status" value="1"/>
</dbReference>
<dbReference type="InterPro" id="IPR001296">
    <property type="entry name" value="Glyco_trans_1"/>
</dbReference>
<dbReference type="AlphaFoldDB" id="X1V2D3"/>
<dbReference type="GO" id="GO:0016757">
    <property type="term" value="F:glycosyltransferase activity"/>
    <property type="evidence" value="ECO:0007669"/>
    <property type="project" value="InterPro"/>
</dbReference>
<dbReference type="SUPFAM" id="SSF53756">
    <property type="entry name" value="UDP-Glycosyltransferase/glycogen phosphorylase"/>
    <property type="match status" value="1"/>
</dbReference>
<comment type="caution">
    <text evidence="2">The sequence shown here is derived from an EMBL/GenBank/DDBJ whole genome shotgun (WGS) entry which is preliminary data.</text>
</comment>
<accession>X1V2D3</accession>
<gene>
    <name evidence="2" type="ORF">S12H4_55960</name>
</gene>
<organism evidence="2">
    <name type="scientific">marine sediment metagenome</name>
    <dbReference type="NCBI Taxonomy" id="412755"/>
    <lineage>
        <taxon>unclassified sequences</taxon>
        <taxon>metagenomes</taxon>
        <taxon>ecological metagenomes</taxon>
    </lineage>
</organism>